<evidence type="ECO:0008006" key="3">
    <source>
        <dbReference type="Google" id="ProtNLM"/>
    </source>
</evidence>
<accession>A0A8H6RB78</accession>
<dbReference type="AlphaFoldDB" id="A0A8H6RB78"/>
<proteinExistence type="predicted"/>
<evidence type="ECO:0000313" key="1">
    <source>
        <dbReference type="EMBL" id="KAF7187744.1"/>
    </source>
</evidence>
<name>A0A8H6RB78_9PEZI</name>
<comment type="caution">
    <text evidence="1">The sequence shown here is derived from an EMBL/GenBank/DDBJ whole genome shotgun (WGS) entry which is preliminary data.</text>
</comment>
<gene>
    <name evidence="1" type="ORF">HII31_11083</name>
</gene>
<organism evidence="1 2">
    <name type="scientific">Pseudocercospora fuligena</name>
    <dbReference type="NCBI Taxonomy" id="685502"/>
    <lineage>
        <taxon>Eukaryota</taxon>
        <taxon>Fungi</taxon>
        <taxon>Dikarya</taxon>
        <taxon>Ascomycota</taxon>
        <taxon>Pezizomycotina</taxon>
        <taxon>Dothideomycetes</taxon>
        <taxon>Dothideomycetidae</taxon>
        <taxon>Mycosphaerellales</taxon>
        <taxon>Mycosphaerellaceae</taxon>
        <taxon>Pseudocercospora</taxon>
    </lineage>
</organism>
<dbReference type="EMBL" id="JABCIY010000224">
    <property type="protein sequence ID" value="KAF7187744.1"/>
    <property type="molecule type" value="Genomic_DNA"/>
</dbReference>
<protein>
    <recommendedName>
        <fullName evidence="3">Modin</fullName>
    </recommendedName>
</protein>
<evidence type="ECO:0000313" key="2">
    <source>
        <dbReference type="Proteomes" id="UP000660729"/>
    </source>
</evidence>
<sequence length="730" mass="84868">MGLEDSTALVALIVSLIALFIASLQLLQAVFGTAEGYKRCSEAVIGPWEGLRHRQFHWRELRFEVKYITPQILIVSESAKAWLEHQHKERRSNSKEQREHVHILHRDLISKNYRHEHQEREIWKRNSSWWRRQYDPWDYYNKLRVLRLTAEGLDSEQEKGRKLDIQNADQQNVNGTVMPKHIRGYSTRTILPVANEPIVDASDENPRRQETYLTSSYLMGPGQKHEIRVSCDTLLREVCSVYTSYGPSPPPPPVSEDSIYYTVKNAVSQVDHFLRVVDRSWYRKRNFARTHASITFREWSWDMMPADMTRPLATIAVGHLVILAVRLGMQWRVLNLETAMSADGHGYSLSCTKSDRLGLVFRLVTMGVEQGTVKLIPSKAADKLMCGRLPGCPMLVKRDFDFIDNARKSRLDFSRALEPGHVLHQIGVPKETRKELQEGLSRNREFISVHNEIVPLLSAFLPLDGSDAVQHYGHCWSERRKGVLHLWEGRYVLLHHLERTVRERKVVDNEHDLMRALRYLRKLKEEYPEDFFGLKSHKAIDGKVNPLRHRETGEARRTDLVDLCREIHRWTDARFMNLRFDEEDNSGRRHYENFVAAHLNMATYATISIYDKIPESELPSCPLESTKVSKRHQKILQEVKDLDESIRPPWVLCRLLETAEQYVKQMQTGDHAVANYIQERGSSCKQAEIETAWWMLMVRGIAWNMSTVSLGWGDPIPASFYDNHVPVWIT</sequence>
<dbReference type="OrthoDB" id="5227693at2759"/>
<keyword evidence="2" id="KW-1185">Reference proteome</keyword>
<dbReference type="Proteomes" id="UP000660729">
    <property type="component" value="Unassembled WGS sequence"/>
</dbReference>
<reference evidence="1" key="1">
    <citation type="submission" date="2020-04" db="EMBL/GenBank/DDBJ databases">
        <title>Draft genome resource of the tomato pathogen Pseudocercospora fuligena.</title>
        <authorList>
            <person name="Zaccaron A."/>
        </authorList>
    </citation>
    <scope>NUCLEOTIDE SEQUENCE</scope>
    <source>
        <strain evidence="1">PF001</strain>
    </source>
</reference>